<keyword evidence="2" id="KW-1185">Reference proteome</keyword>
<dbReference type="Proteomes" id="UP000294257">
    <property type="component" value="Unassembled WGS sequence"/>
</dbReference>
<organism evidence="1 2">
    <name type="scientific">Herbihabitans rhizosphaerae</name>
    <dbReference type="NCBI Taxonomy" id="1872711"/>
    <lineage>
        <taxon>Bacteria</taxon>
        <taxon>Bacillati</taxon>
        <taxon>Actinomycetota</taxon>
        <taxon>Actinomycetes</taxon>
        <taxon>Pseudonocardiales</taxon>
        <taxon>Pseudonocardiaceae</taxon>
        <taxon>Herbihabitans</taxon>
    </lineage>
</organism>
<evidence type="ECO:0000313" key="2">
    <source>
        <dbReference type="Proteomes" id="UP000294257"/>
    </source>
</evidence>
<name>A0A4Q7KLE8_9PSEU</name>
<dbReference type="AlphaFoldDB" id="A0A4Q7KLE8"/>
<evidence type="ECO:0000313" key="1">
    <source>
        <dbReference type="EMBL" id="RZS37077.1"/>
    </source>
</evidence>
<dbReference type="OrthoDB" id="9761045at2"/>
<gene>
    <name evidence="1" type="ORF">EV193_106313</name>
</gene>
<reference evidence="1 2" key="1">
    <citation type="submission" date="2019-02" db="EMBL/GenBank/DDBJ databases">
        <title>Genomic Encyclopedia of Type Strains, Phase IV (KMG-IV): sequencing the most valuable type-strain genomes for metagenomic binning, comparative biology and taxonomic classification.</title>
        <authorList>
            <person name="Goeker M."/>
        </authorList>
    </citation>
    <scope>NUCLEOTIDE SEQUENCE [LARGE SCALE GENOMIC DNA]</scope>
    <source>
        <strain evidence="1 2">DSM 101727</strain>
    </source>
</reference>
<sequence length="91" mass="10332">MAEISHHDAISRYPELAQLVDQRWSWEERPLPGTRGPVLWGSRQANATHLAAQVFIYSAHDVSVYWRENGIAHTAPPGELSTFIEFLAYGR</sequence>
<accession>A0A4Q7KLE8</accession>
<proteinExistence type="predicted"/>
<dbReference type="EMBL" id="SGWQ01000006">
    <property type="protein sequence ID" value="RZS37077.1"/>
    <property type="molecule type" value="Genomic_DNA"/>
</dbReference>
<comment type="caution">
    <text evidence="1">The sequence shown here is derived from an EMBL/GenBank/DDBJ whole genome shotgun (WGS) entry which is preliminary data.</text>
</comment>
<protein>
    <submittedName>
        <fullName evidence="1">Uncharacterized protein</fullName>
    </submittedName>
</protein>
<dbReference type="RefSeq" id="WP_130345670.1">
    <property type="nucleotide sequence ID" value="NZ_SGWQ01000006.1"/>
</dbReference>